<dbReference type="InterPro" id="IPR018120">
    <property type="entry name" value="Glyco_hydro_1_AS"/>
</dbReference>
<dbReference type="FunFam" id="3.20.20.80:FF:000004">
    <property type="entry name" value="Beta-glucosidase 6-phospho-beta-glucosidase"/>
    <property type="match status" value="1"/>
</dbReference>
<dbReference type="Gene3D" id="3.20.20.80">
    <property type="entry name" value="Glycosidases"/>
    <property type="match status" value="1"/>
</dbReference>
<dbReference type="RefSeq" id="WP_131153112.1">
    <property type="nucleotide sequence ID" value="NZ_CP036402.1"/>
</dbReference>
<dbReference type="InterPro" id="IPR033132">
    <property type="entry name" value="GH_1_N_CS"/>
</dbReference>
<proteinExistence type="inferred from homology"/>
<feature type="binding site" evidence="10">
    <location>
        <begin position="415"/>
        <end position="416"/>
    </location>
    <ligand>
        <name>substrate</name>
    </ligand>
</feature>
<feature type="active site" description="Proton donor" evidence="9">
    <location>
        <position position="165"/>
    </location>
</feature>
<dbReference type="NCBIfam" id="TIGR03356">
    <property type="entry name" value="BGL"/>
    <property type="match status" value="1"/>
</dbReference>
<sequence length="456" mass="50048">MTLEFPPGFVWGVATSAYQIEGAVDEDGRGPSIWDTLSHTPGAVRRGENGDIAVDHYHRVEEDLDLIATLGVGAYRFSLAWPRIQPDGRGAVNERGLDFYRRLVDGLLERGITPVATLYHWDLPQALENAGGWPARDTAHRFAEYASKVGDALGDRIGYWITINEPWCAAFLGYSLGQHAPGRAEPSAAVAAAHHLLLGHGEAVDALRATAPEATLMLALNFEPTGPATNSDADRDAARRADGLYNRLFMDAVLGGAYPEDVLEDLTVVSDLAHIRDGDLDVISRPVDALGVNYYTTTLVRAGDAPAEAAPTQWPGSAHVVAHEPEQATTAMGWRIDPDGLERLLRRISSAYPRTPLYVTENGAAFDDEVGPDGIVDDVDRIAYLEGHLRAVRRALDHRVDVHGYFVWTLMDNFEWASGYDMRFGLIRVNGPSRERVPKRSFGWYRDMLRANALVG</sequence>
<dbReference type="SUPFAM" id="SSF51445">
    <property type="entry name" value="(Trans)glycosidases"/>
    <property type="match status" value="1"/>
</dbReference>
<dbReference type="EC" id="3.2.1.21" evidence="3 12"/>
<feature type="binding site" evidence="10">
    <location>
        <position position="408"/>
    </location>
    <ligand>
        <name>substrate</name>
    </ligand>
</feature>
<protein>
    <recommendedName>
        <fullName evidence="3 12">Beta-glucosidase</fullName>
        <ecNumber evidence="3 12">3.2.1.21</ecNumber>
    </recommendedName>
</protein>
<dbReference type="KEGG" id="erz:ER308_00025"/>
<dbReference type="AlphaFoldDB" id="A0A411YA79"/>
<dbReference type="PROSITE" id="PS00653">
    <property type="entry name" value="GLYCOSYL_HYDROL_F1_2"/>
    <property type="match status" value="1"/>
</dbReference>
<dbReference type="GO" id="GO:0008422">
    <property type="term" value="F:beta-glucosidase activity"/>
    <property type="evidence" value="ECO:0007669"/>
    <property type="project" value="UniProtKB-EC"/>
</dbReference>
<dbReference type="PANTHER" id="PTHR10353">
    <property type="entry name" value="GLYCOSYL HYDROLASE"/>
    <property type="match status" value="1"/>
</dbReference>
<dbReference type="PRINTS" id="PR00131">
    <property type="entry name" value="GLHYDRLASE1"/>
</dbReference>
<name>A0A411YA79_9ACTN</name>
<evidence type="ECO:0000256" key="1">
    <source>
        <dbReference type="ARBA" id="ARBA00000448"/>
    </source>
</evidence>
<organism evidence="13 14">
    <name type="scientific">Egibacter rhizosphaerae</name>
    <dbReference type="NCBI Taxonomy" id="1670831"/>
    <lineage>
        <taxon>Bacteria</taxon>
        <taxon>Bacillati</taxon>
        <taxon>Actinomycetota</taxon>
        <taxon>Nitriliruptoria</taxon>
        <taxon>Egibacterales</taxon>
        <taxon>Egibacteraceae</taxon>
        <taxon>Egibacter</taxon>
    </lineage>
</organism>
<dbReference type="Proteomes" id="UP000291469">
    <property type="component" value="Chromosome"/>
</dbReference>
<dbReference type="OrthoDB" id="9765195at2"/>
<feature type="active site" description="Nucleophile" evidence="9 11">
    <location>
        <position position="361"/>
    </location>
</feature>
<keyword evidence="14" id="KW-1185">Reference proteome</keyword>
<keyword evidence="5" id="KW-0136">Cellulose degradation</keyword>
<feature type="binding site" evidence="10">
    <location>
        <position position="19"/>
    </location>
    <ligand>
        <name>substrate</name>
    </ligand>
</feature>
<keyword evidence="4 12" id="KW-0378">Hydrolase</keyword>
<reference evidence="13 14" key="1">
    <citation type="submission" date="2019-01" db="EMBL/GenBank/DDBJ databases">
        <title>Egibacter rhizosphaerae EGI 80759T.</title>
        <authorList>
            <person name="Chen D.-D."/>
            <person name="Tian Y."/>
            <person name="Jiao J.-Y."/>
            <person name="Zhang X.-T."/>
            <person name="Zhang Y.-G."/>
            <person name="Zhang Y."/>
            <person name="Xiao M."/>
            <person name="Shu W.-S."/>
            <person name="Li W.-J."/>
        </authorList>
    </citation>
    <scope>NUCLEOTIDE SEQUENCE [LARGE SCALE GENOMIC DNA]</scope>
    <source>
        <strain evidence="13 14">EGI 80759</strain>
    </source>
</reference>
<dbReference type="GO" id="GO:0030245">
    <property type="term" value="P:cellulose catabolic process"/>
    <property type="evidence" value="ECO:0007669"/>
    <property type="project" value="UniProtKB-KW"/>
</dbReference>
<evidence type="ECO:0000256" key="8">
    <source>
        <dbReference type="ARBA" id="ARBA00023326"/>
    </source>
</evidence>
<dbReference type="InterPro" id="IPR017736">
    <property type="entry name" value="Glyco_hydro_1_beta-glucosidase"/>
</dbReference>
<evidence type="ECO:0000313" key="13">
    <source>
        <dbReference type="EMBL" id="QBI18114.1"/>
    </source>
</evidence>
<feature type="binding site" evidence="10">
    <location>
        <position position="120"/>
    </location>
    <ligand>
        <name>substrate</name>
    </ligand>
</feature>
<comment type="similarity">
    <text evidence="2 12">Belongs to the glycosyl hydrolase 1 family.</text>
</comment>
<keyword evidence="7 12" id="KW-0326">Glycosidase</keyword>
<feature type="binding site" evidence="10">
    <location>
        <position position="164"/>
    </location>
    <ligand>
        <name>substrate</name>
    </ligand>
</feature>
<evidence type="ECO:0000256" key="5">
    <source>
        <dbReference type="ARBA" id="ARBA00023001"/>
    </source>
</evidence>
<dbReference type="InterPro" id="IPR001360">
    <property type="entry name" value="Glyco_hydro_1"/>
</dbReference>
<evidence type="ECO:0000256" key="9">
    <source>
        <dbReference type="PIRSR" id="PIRSR617736-1"/>
    </source>
</evidence>
<evidence type="ECO:0000256" key="6">
    <source>
        <dbReference type="ARBA" id="ARBA00023277"/>
    </source>
</evidence>
<dbReference type="PROSITE" id="PS00572">
    <property type="entry name" value="GLYCOSYL_HYDROL_F1_1"/>
    <property type="match status" value="1"/>
</dbReference>
<dbReference type="Pfam" id="PF00232">
    <property type="entry name" value="Glyco_hydro_1"/>
    <property type="match status" value="1"/>
</dbReference>
<evidence type="ECO:0000256" key="10">
    <source>
        <dbReference type="PIRSR" id="PIRSR617736-2"/>
    </source>
</evidence>
<dbReference type="PANTHER" id="PTHR10353:SF36">
    <property type="entry name" value="LP05116P"/>
    <property type="match status" value="1"/>
</dbReference>
<evidence type="ECO:0000256" key="7">
    <source>
        <dbReference type="ARBA" id="ARBA00023295"/>
    </source>
</evidence>
<evidence type="ECO:0000256" key="4">
    <source>
        <dbReference type="ARBA" id="ARBA00022801"/>
    </source>
</evidence>
<feature type="binding site" evidence="10">
    <location>
        <position position="295"/>
    </location>
    <ligand>
        <name>substrate</name>
    </ligand>
</feature>
<keyword evidence="8" id="KW-0624">Polysaccharide degradation</keyword>
<evidence type="ECO:0000313" key="14">
    <source>
        <dbReference type="Proteomes" id="UP000291469"/>
    </source>
</evidence>
<evidence type="ECO:0000256" key="11">
    <source>
        <dbReference type="PROSITE-ProRule" id="PRU10055"/>
    </source>
</evidence>
<evidence type="ECO:0000256" key="3">
    <source>
        <dbReference type="ARBA" id="ARBA00012744"/>
    </source>
</evidence>
<evidence type="ECO:0000256" key="2">
    <source>
        <dbReference type="ARBA" id="ARBA00010838"/>
    </source>
</evidence>
<gene>
    <name evidence="13" type="ORF">ER308_00025</name>
</gene>
<keyword evidence="6" id="KW-0119">Carbohydrate metabolism</keyword>
<dbReference type="EMBL" id="CP036402">
    <property type="protein sequence ID" value="QBI18114.1"/>
    <property type="molecule type" value="Genomic_DNA"/>
</dbReference>
<accession>A0A411YA79</accession>
<dbReference type="GO" id="GO:0005829">
    <property type="term" value="C:cytosol"/>
    <property type="evidence" value="ECO:0007669"/>
    <property type="project" value="TreeGrafter"/>
</dbReference>
<evidence type="ECO:0000256" key="12">
    <source>
        <dbReference type="RuleBase" id="RU361175"/>
    </source>
</evidence>
<comment type="catalytic activity">
    <reaction evidence="1 12">
        <text>Hydrolysis of terminal, non-reducing beta-D-glucosyl residues with release of beta-D-glucose.</text>
        <dbReference type="EC" id="3.2.1.21"/>
    </reaction>
</comment>
<dbReference type="InterPro" id="IPR017853">
    <property type="entry name" value="GH"/>
</dbReference>